<dbReference type="EMBL" id="CP049616">
    <property type="protein sequence ID" value="QII44086.1"/>
    <property type="molecule type" value="Genomic_DNA"/>
</dbReference>
<dbReference type="HAMAP" id="MF_00984">
    <property type="entry name" value="SSB"/>
    <property type="match status" value="1"/>
</dbReference>
<evidence type="ECO:0000313" key="5">
    <source>
        <dbReference type="Proteomes" id="UP000502928"/>
    </source>
</evidence>
<accession>A0A6G7IZV8</accession>
<gene>
    <name evidence="4" type="ORF">GVT53_05170</name>
</gene>
<dbReference type="GO" id="GO:0006260">
    <property type="term" value="P:DNA replication"/>
    <property type="evidence" value="ECO:0007669"/>
    <property type="project" value="InterPro"/>
</dbReference>
<keyword evidence="1 2" id="KW-0238">DNA-binding</keyword>
<sequence>MSSIRNQVTLIGNVGDDPKVTRLDDGKIVARFPMATNEQYRNEHGEKVQTTDWHYIKAWGKTAEIIEKYVTKGKQVAVSGKLKTSTYNTEDGDERRVTDIVVDEILLLGSKSDGDAD</sequence>
<dbReference type="InterPro" id="IPR011344">
    <property type="entry name" value="ssDNA-bd"/>
</dbReference>
<dbReference type="PROSITE" id="PS50935">
    <property type="entry name" value="SSB"/>
    <property type="match status" value="1"/>
</dbReference>
<dbReference type="GO" id="GO:0009295">
    <property type="term" value="C:nucleoid"/>
    <property type="evidence" value="ECO:0007669"/>
    <property type="project" value="TreeGrafter"/>
</dbReference>
<dbReference type="PANTHER" id="PTHR10302:SF0">
    <property type="entry name" value="SINGLE-STRANDED DNA-BINDING PROTEIN, MITOCHONDRIAL"/>
    <property type="match status" value="1"/>
</dbReference>
<dbReference type="Gene3D" id="2.40.50.140">
    <property type="entry name" value="Nucleic acid-binding proteins"/>
    <property type="match status" value="1"/>
</dbReference>
<proteinExistence type="inferred from homology"/>
<dbReference type="InterPro" id="IPR000424">
    <property type="entry name" value="Primosome_PriB/ssb"/>
</dbReference>
<dbReference type="NCBIfam" id="TIGR00621">
    <property type="entry name" value="ssb"/>
    <property type="match status" value="1"/>
</dbReference>
<evidence type="ECO:0000256" key="1">
    <source>
        <dbReference type="ARBA" id="ARBA00023125"/>
    </source>
</evidence>
<dbReference type="InterPro" id="IPR012340">
    <property type="entry name" value="NA-bd_OB-fold"/>
</dbReference>
<reference evidence="4 5" key="1">
    <citation type="submission" date="2020-02" db="EMBL/GenBank/DDBJ databases">
        <title>Complete genome of Muricauda sp. 501str8.</title>
        <authorList>
            <person name="Dong B."/>
            <person name="Zhu S."/>
            <person name="Yang J."/>
            <person name="Chen J."/>
        </authorList>
    </citation>
    <scope>NUCLEOTIDE SEQUENCE [LARGE SCALE GENOMIC DNA]</scope>
    <source>
        <strain evidence="4 5">501str8</strain>
    </source>
</reference>
<comment type="subunit">
    <text evidence="2">Homotetramer.</text>
</comment>
<dbReference type="GO" id="GO:0003697">
    <property type="term" value="F:single-stranded DNA binding"/>
    <property type="evidence" value="ECO:0007669"/>
    <property type="project" value="UniProtKB-UniRule"/>
</dbReference>
<dbReference type="AlphaFoldDB" id="A0A6G7IZV8"/>
<dbReference type="CDD" id="cd04496">
    <property type="entry name" value="SSB_OBF"/>
    <property type="match status" value="1"/>
</dbReference>
<dbReference type="RefSeq" id="WP_166247747.1">
    <property type="nucleotide sequence ID" value="NZ_CP049616.1"/>
</dbReference>
<dbReference type="Pfam" id="PF00436">
    <property type="entry name" value="SSB"/>
    <property type="match status" value="1"/>
</dbReference>
<comment type="caution">
    <text evidence="2">Lacks conserved residue(s) required for the propagation of feature annotation.</text>
</comment>
<dbReference type="PANTHER" id="PTHR10302">
    <property type="entry name" value="SINGLE-STRANDED DNA-BINDING PROTEIN"/>
    <property type="match status" value="1"/>
</dbReference>
<name>A0A6G7IZV8_9FLAO</name>
<dbReference type="SUPFAM" id="SSF50249">
    <property type="entry name" value="Nucleic acid-binding proteins"/>
    <property type="match status" value="1"/>
</dbReference>
<dbReference type="KEGG" id="mut:GVT53_05170"/>
<evidence type="ECO:0000256" key="3">
    <source>
        <dbReference type="PIRNR" id="PIRNR002070"/>
    </source>
</evidence>
<keyword evidence="5" id="KW-1185">Reference proteome</keyword>
<evidence type="ECO:0000313" key="4">
    <source>
        <dbReference type="EMBL" id="QII44086.1"/>
    </source>
</evidence>
<organism evidence="4 5">
    <name type="scientific">Flagellimonas oceani</name>
    <dbReference type="NCBI Taxonomy" id="2698672"/>
    <lineage>
        <taxon>Bacteria</taxon>
        <taxon>Pseudomonadati</taxon>
        <taxon>Bacteroidota</taxon>
        <taxon>Flavobacteriia</taxon>
        <taxon>Flavobacteriales</taxon>
        <taxon>Flavobacteriaceae</taxon>
        <taxon>Flagellimonas</taxon>
    </lineage>
</organism>
<protein>
    <recommendedName>
        <fullName evidence="2 3">Single-stranded DNA-binding protein</fullName>
        <shortName evidence="2">SSB</shortName>
    </recommendedName>
</protein>
<evidence type="ECO:0000256" key="2">
    <source>
        <dbReference type="HAMAP-Rule" id="MF_00984"/>
    </source>
</evidence>
<dbReference type="Proteomes" id="UP000502928">
    <property type="component" value="Chromosome"/>
</dbReference>
<dbReference type="PIRSF" id="PIRSF002070">
    <property type="entry name" value="SSB"/>
    <property type="match status" value="1"/>
</dbReference>